<proteinExistence type="predicted"/>
<evidence type="ECO:0000313" key="4">
    <source>
        <dbReference type="Proteomes" id="UP000807353"/>
    </source>
</evidence>
<feature type="transmembrane region" description="Helical" evidence="1">
    <location>
        <begin position="77"/>
        <end position="101"/>
    </location>
</feature>
<dbReference type="AlphaFoldDB" id="A0A9P6CD38"/>
<dbReference type="EMBL" id="MU150409">
    <property type="protein sequence ID" value="KAF9456684.1"/>
    <property type="molecule type" value="Genomic_DNA"/>
</dbReference>
<feature type="domain" description="DUF6534" evidence="2">
    <location>
        <begin position="195"/>
        <end position="281"/>
    </location>
</feature>
<feature type="transmembrane region" description="Helical" evidence="1">
    <location>
        <begin position="190"/>
        <end position="211"/>
    </location>
</feature>
<dbReference type="Proteomes" id="UP000807353">
    <property type="component" value="Unassembled WGS sequence"/>
</dbReference>
<feature type="transmembrane region" description="Helical" evidence="1">
    <location>
        <begin position="113"/>
        <end position="138"/>
    </location>
</feature>
<keyword evidence="1" id="KW-0812">Transmembrane</keyword>
<reference evidence="3" key="1">
    <citation type="submission" date="2020-11" db="EMBL/GenBank/DDBJ databases">
        <authorList>
            <consortium name="DOE Joint Genome Institute"/>
            <person name="Ahrendt S."/>
            <person name="Riley R."/>
            <person name="Andreopoulos W."/>
            <person name="Labutti K."/>
            <person name="Pangilinan J."/>
            <person name="Ruiz-Duenas F.J."/>
            <person name="Barrasa J.M."/>
            <person name="Sanchez-Garcia M."/>
            <person name="Camarero S."/>
            <person name="Miyauchi S."/>
            <person name="Serrano A."/>
            <person name="Linde D."/>
            <person name="Babiker R."/>
            <person name="Drula E."/>
            <person name="Ayuso-Fernandez I."/>
            <person name="Pacheco R."/>
            <person name="Padilla G."/>
            <person name="Ferreira P."/>
            <person name="Barriuso J."/>
            <person name="Kellner H."/>
            <person name="Castanera R."/>
            <person name="Alfaro M."/>
            <person name="Ramirez L."/>
            <person name="Pisabarro A.G."/>
            <person name="Kuo A."/>
            <person name="Tritt A."/>
            <person name="Lipzen A."/>
            <person name="He G."/>
            <person name="Yan M."/>
            <person name="Ng V."/>
            <person name="Cullen D."/>
            <person name="Martin F."/>
            <person name="Rosso M.-N."/>
            <person name="Henrissat B."/>
            <person name="Hibbett D."/>
            <person name="Martinez A.T."/>
            <person name="Grigoriev I.V."/>
        </authorList>
    </citation>
    <scope>NUCLEOTIDE SEQUENCE</scope>
    <source>
        <strain evidence="3">CBS 247.69</strain>
    </source>
</reference>
<feature type="transmembrane region" description="Helical" evidence="1">
    <location>
        <begin position="150"/>
        <end position="170"/>
    </location>
</feature>
<evidence type="ECO:0000256" key="1">
    <source>
        <dbReference type="SAM" id="Phobius"/>
    </source>
</evidence>
<dbReference type="InterPro" id="IPR045339">
    <property type="entry name" value="DUF6534"/>
</dbReference>
<sequence length="360" mass="40135">MSCQQFWVFESSHLNVDSWNHCPLPVMSEVPVIPKLDNTMGAIFVGVLMGAALWGISCMQTFEYFSNFPNDSLGSKVMIAALFILDTVHQIFMSHVLYTYLVTHFFNPAYLNVVVWSLVAQVIASAFIGFIVQSFFVYRIWILSQNNIPIVAFVMMLVFAEFGLTTAYFIKGLSVTTFTELPRLLRLSQSVNAVAAAGDILIAASLIFILYRSKTGFSRSDSIVNQLILYSLNTGFLTSVCALLSLITITVYPATFLFITFYTPLSRLYTNSVLATLNARKKLRLRSTTQNSHSMGSDTRDMQRNKSEPFAIASQDASHHLAIRVDKETALGYDAYANPTKSNTGYELSVFGSTRGHDRA</sequence>
<keyword evidence="1" id="KW-0472">Membrane</keyword>
<organism evidence="3 4">
    <name type="scientific">Collybia nuda</name>
    <dbReference type="NCBI Taxonomy" id="64659"/>
    <lineage>
        <taxon>Eukaryota</taxon>
        <taxon>Fungi</taxon>
        <taxon>Dikarya</taxon>
        <taxon>Basidiomycota</taxon>
        <taxon>Agaricomycotina</taxon>
        <taxon>Agaricomycetes</taxon>
        <taxon>Agaricomycetidae</taxon>
        <taxon>Agaricales</taxon>
        <taxon>Tricholomatineae</taxon>
        <taxon>Clitocybaceae</taxon>
        <taxon>Collybia</taxon>
    </lineage>
</organism>
<evidence type="ECO:0000313" key="3">
    <source>
        <dbReference type="EMBL" id="KAF9456684.1"/>
    </source>
</evidence>
<comment type="caution">
    <text evidence="3">The sequence shown here is derived from an EMBL/GenBank/DDBJ whole genome shotgun (WGS) entry which is preliminary data.</text>
</comment>
<protein>
    <recommendedName>
        <fullName evidence="2">DUF6534 domain-containing protein</fullName>
    </recommendedName>
</protein>
<accession>A0A9P6CD38</accession>
<feature type="transmembrane region" description="Helical" evidence="1">
    <location>
        <begin position="42"/>
        <end position="65"/>
    </location>
</feature>
<dbReference type="OrthoDB" id="3263055at2759"/>
<keyword evidence="1" id="KW-1133">Transmembrane helix</keyword>
<dbReference type="PANTHER" id="PTHR40465">
    <property type="entry name" value="CHROMOSOME 1, WHOLE GENOME SHOTGUN SEQUENCE"/>
    <property type="match status" value="1"/>
</dbReference>
<name>A0A9P6CD38_9AGAR</name>
<dbReference type="Pfam" id="PF20152">
    <property type="entry name" value="DUF6534"/>
    <property type="match status" value="1"/>
</dbReference>
<dbReference type="PANTHER" id="PTHR40465:SF1">
    <property type="entry name" value="DUF6534 DOMAIN-CONTAINING PROTEIN"/>
    <property type="match status" value="1"/>
</dbReference>
<keyword evidence="4" id="KW-1185">Reference proteome</keyword>
<gene>
    <name evidence="3" type="ORF">BDZ94DRAFT_1275050</name>
</gene>
<evidence type="ECO:0000259" key="2">
    <source>
        <dbReference type="Pfam" id="PF20152"/>
    </source>
</evidence>